<feature type="compositionally biased region" description="Polar residues" evidence="1">
    <location>
        <begin position="1"/>
        <end position="10"/>
    </location>
</feature>
<sequence>MRISARQVSSPVLCRGLPSTTSAFPVTSGPPEGGGGATRTGGASPRREVDLDRASRLRTDLDRERGRDERRRDGERRRELERRRERRRGGEREEERPRGIGLGPSGR</sequence>
<proteinExistence type="predicted"/>
<accession>A0A7S4RZA4</accession>
<dbReference type="EMBL" id="HBNR01059961">
    <property type="protein sequence ID" value="CAE4628610.1"/>
    <property type="molecule type" value="Transcribed_RNA"/>
</dbReference>
<organism evidence="2">
    <name type="scientific">Alexandrium monilatum</name>
    <dbReference type="NCBI Taxonomy" id="311494"/>
    <lineage>
        <taxon>Eukaryota</taxon>
        <taxon>Sar</taxon>
        <taxon>Alveolata</taxon>
        <taxon>Dinophyceae</taxon>
        <taxon>Gonyaulacales</taxon>
        <taxon>Pyrocystaceae</taxon>
        <taxon>Alexandrium</taxon>
    </lineage>
</organism>
<protein>
    <submittedName>
        <fullName evidence="2">Uncharacterized protein</fullName>
    </submittedName>
</protein>
<dbReference type="AlphaFoldDB" id="A0A7S4RZA4"/>
<feature type="region of interest" description="Disordered" evidence="1">
    <location>
        <begin position="1"/>
        <end position="107"/>
    </location>
</feature>
<evidence type="ECO:0000313" key="2">
    <source>
        <dbReference type="EMBL" id="CAE4628610.1"/>
    </source>
</evidence>
<gene>
    <name evidence="2" type="ORF">AMON00008_LOCUS42196</name>
</gene>
<reference evidence="2" key="1">
    <citation type="submission" date="2021-01" db="EMBL/GenBank/DDBJ databases">
        <authorList>
            <person name="Corre E."/>
            <person name="Pelletier E."/>
            <person name="Niang G."/>
            <person name="Scheremetjew M."/>
            <person name="Finn R."/>
            <person name="Kale V."/>
            <person name="Holt S."/>
            <person name="Cochrane G."/>
            <person name="Meng A."/>
            <person name="Brown T."/>
            <person name="Cohen L."/>
        </authorList>
    </citation>
    <scope>NUCLEOTIDE SEQUENCE</scope>
    <source>
        <strain evidence="2">CCMP3105</strain>
    </source>
</reference>
<feature type="compositionally biased region" description="Basic and acidic residues" evidence="1">
    <location>
        <begin position="45"/>
        <end position="98"/>
    </location>
</feature>
<name>A0A7S4RZA4_9DINO</name>
<evidence type="ECO:0000256" key="1">
    <source>
        <dbReference type="SAM" id="MobiDB-lite"/>
    </source>
</evidence>